<evidence type="ECO:0000259" key="2">
    <source>
        <dbReference type="Pfam" id="PF18932"/>
    </source>
</evidence>
<name>A0A2M9G565_9PROT</name>
<evidence type="ECO:0000313" key="3">
    <source>
        <dbReference type="EMBL" id="PJK30840.1"/>
    </source>
</evidence>
<dbReference type="Proteomes" id="UP000229498">
    <property type="component" value="Unassembled WGS sequence"/>
</dbReference>
<sequence length="307" mass="35976">MRSGDDDQARPEGDHQSDRDGEGYEVGFGKPPRSRRFKKGQSGNPRGRPKKPKPKPIQLSDAPADAFLQEEAYRLLKFRENGKEVELPASQAVVRAMIMSALKGNRLTQRYAIEYLERKEERHFRARLERFRRLEKLKVQGKEQIAEYRRRDLPPPELLPHPDDIVLNHRTAEARIDGPETREDLRHYEHLAELRDLCVMQSALNWSRQGRNSGKRDAGTYCPALVLAGLVDHLLPQRFRLSEADQLVMFLEFEREDRRKLESRIEREFDRLERERPPSTLSDAQRNLLERTVQRLRDQLWPEAEDG</sequence>
<feature type="region of interest" description="Disordered" evidence="1">
    <location>
        <begin position="1"/>
        <end position="63"/>
    </location>
</feature>
<dbReference type="EMBL" id="PHIG01000016">
    <property type="protein sequence ID" value="PJK30840.1"/>
    <property type="molecule type" value="Genomic_DNA"/>
</dbReference>
<gene>
    <name evidence="3" type="ORF">CVT23_04710</name>
</gene>
<feature type="compositionally biased region" description="Basic and acidic residues" evidence="1">
    <location>
        <begin position="1"/>
        <end position="22"/>
    </location>
</feature>
<keyword evidence="4" id="KW-1185">Reference proteome</keyword>
<dbReference type="AlphaFoldDB" id="A0A2M9G565"/>
<comment type="caution">
    <text evidence="3">The sequence shown here is derived from an EMBL/GenBank/DDBJ whole genome shotgun (WGS) entry which is preliminary data.</text>
</comment>
<reference evidence="3 4" key="1">
    <citation type="submission" date="2017-11" db="EMBL/GenBank/DDBJ databases">
        <title>Draft genome sequence of Rhizobiales bacterium SY3-13.</title>
        <authorList>
            <person name="Sun C."/>
        </authorList>
    </citation>
    <scope>NUCLEOTIDE SEQUENCE [LARGE SCALE GENOMIC DNA]</scope>
    <source>
        <strain evidence="3 4">SY3-13</strain>
    </source>
</reference>
<dbReference type="Pfam" id="PF18932">
    <property type="entry name" value="DUF5681"/>
    <property type="match status" value="1"/>
</dbReference>
<protein>
    <recommendedName>
        <fullName evidence="2">DUF5681 domain-containing protein</fullName>
    </recommendedName>
</protein>
<evidence type="ECO:0000313" key="4">
    <source>
        <dbReference type="Proteomes" id="UP000229498"/>
    </source>
</evidence>
<dbReference type="InterPro" id="IPR043736">
    <property type="entry name" value="DUF5681"/>
</dbReference>
<feature type="domain" description="DUF5681" evidence="2">
    <location>
        <begin position="34"/>
        <end position="120"/>
    </location>
</feature>
<organism evidence="3 4">
    <name type="scientific">Minwuia thermotolerans</name>
    <dbReference type="NCBI Taxonomy" id="2056226"/>
    <lineage>
        <taxon>Bacteria</taxon>
        <taxon>Pseudomonadati</taxon>
        <taxon>Pseudomonadota</taxon>
        <taxon>Alphaproteobacteria</taxon>
        <taxon>Minwuiales</taxon>
        <taxon>Minwuiaceae</taxon>
        <taxon>Minwuia</taxon>
    </lineage>
</organism>
<evidence type="ECO:0000256" key="1">
    <source>
        <dbReference type="SAM" id="MobiDB-lite"/>
    </source>
</evidence>
<proteinExistence type="predicted"/>
<accession>A0A2M9G565</accession>